<feature type="non-terminal residue" evidence="5">
    <location>
        <position position="1"/>
    </location>
</feature>
<keyword evidence="2" id="KW-0863">Zinc-finger</keyword>
<accession>A0A7D9DWR9</accession>
<keyword evidence="3" id="KW-0862">Zinc</keyword>
<evidence type="ECO:0000313" key="6">
    <source>
        <dbReference type="Proteomes" id="UP001152795"/>
    </source>
</evidence>
<dbReference type="Proteomes" id="UP001152795">
    <property type="component" value="Unassembled WGS sequence"/>
</dbReference>
<dbReference type="GO" id="GO:0003677">
    <property type="term" value="F:DNA binding"/>
    <property type="evidence" value="ECO:0007669"/>
    <property type="project" value="UniProtKB-UniRule"/>
</dbReference>
<keyword evidence="6" id="KW-1185">Reference proteome</keyword>
<dbReference type="EMBL" id="CACRXK020002226">
    <property type="protein sequence ID" value="CAB3993280.1"/>
    <property type="molecule type" value="Genomic_DNA"/>
</dbReference>
<evidence type="ECO:0000256" key="3">
    <source>
        <dbReference type="ARBA" id="ARBA00022833"/>
    </source>
</evidence>
<gene>
    <name evidence="5" type="ORF">PACLA_8A037906</name>
</gene>
<dbReference type="Pfam" id="PF05485">
    <property type="entry name" value="THAP"/>
    <property type="match status" value="1"/>
</dbReference>
<reference evidence="5" key="1">
    <citation type="submission" date="2020-04" db="EMBL/GenBank/DDBJ databases">
        <authorList>
            <person name="Alioto T."/>
            <person name="Alioto T."/>
            <person name="Gomez Garrido J."/>
        </authorList>
    </citation>
    <scope>NUCLEOTIDE SEQUENCE</scope>
    <source>
        <strain evidence="5">A484AB</strain>
    </source>
</reference>
<protein>
    <submittedName>
        <fullName evidence="5">Transposable element P transposase</fullName>
    </submittedName>
</protein>
<evidence type="ECO:0000256" key="4">
    <source>
        <dbReference type="ARBA" id="ARBA00023125"/>
    </source>
</evidence>
<dbReference type="PROSITE" id="PS50950">
    <property type="entry name" value="ZF_THAP"/>
    <property type="match status" value="1"/>
</dbReference>
<keyword evidence="4" id="KW-0238">DNA-binding</keyword>
<evidence type="ECO:0000256" key="1">
    <source>
        <dbReference type="ARBA" id="ARBA00022723"/>
    </source>
</evidence>
<proteinExistence type="predicted"/>
<dbReference type="GO" id="GO:0008270">
    <property type="term" value="F:zinc ion binding"/>
    <property type="evidence" value="ECO:0007669"/>
    <property type="project" value="UniProtKB-KW"/>
</dbReference>
<dbReference type="AlphaFoldDB" id="A0A7D9DWR9"/>
<organism evidence="5 6">
    <name type="scientific">Paramuricea clavata</name>
    <name type="common">Red gorgonian</name>
    <name type="synonym">Violescent sea-whip</name>
    <dbReference type="NCBI Taxonomy" id="317549"/>
    <lineage>
        <taxon>Eukaryota</taxon>
        <taxon>Metazoa</taxon>
        <taxon>Cnidaria</taxon>
        <taxon>Anthozoa</taxon>
        <taxon>Octocorallia</taxon>
        <taxon>Malacalcyonacea</taxon>
        <taxon>Plexauridae</taxon>
        <taxon>Paramuricea</taxon>
    </lineage>
</organism>
<keyword evidence="1" id="KW-0479">Metal-binding</keyword>
<evidence type="ECO:0000313" key="5">
    <source>
        <dbReference type="EMBL" id="CAB3993280.1"/>
    </source>
</evidence>
<name>A0A7D9DWR9_PARCT</name>
<dbReference type="OrthoDB" id="5983843at2759"/>
<sequence length="97" mass="11460">MPGDNCAVMGCRMCRRTKGIGIFKLPAPKNDEYKAWRSQWLNELTKTRVIDKNFRAQIDNDKVFTCEKHFKEDIETYKLTKNLTSDCSSRLYQEFNE</sequence>
<comment type="caution">
    <text evidence="5">The sequence shown here is derived from an EMBL/GenBank/DDBJ whole genome shotgun (WGS) entry which is preliminary data.</text>
</comment>
<evidence type="ECO:0000256" key="2">
    <source>
        <dbReference type="ARBA" id="ARBA00022771"/>
    </source>
</evidence>
<dbReference type="InterPro" id="IPR006612">
    <property type="entry name" value="THAP_Znf"/>
</dbReference>